<dbReference type="Pfam" id="PF07441">
    <property type="entry name" value="BofA"/>
    <property type="match status" value="1"/>
</dbReference>
<dbReference type="RefSeq" id="WP_089023645.1">
    <property type="nucleotide sequence ID" value="NZ_NIQC01000014.1"/>
</dbReference>
<evidence type="ECO:0000313" key="3">
    <source>
        <dbReference type="Proteomes" id="UP000214588"/>
    </source>
</evidence>
<gene>
    <name evidence="2" type="ORF">CDO51_07350</name>
</gene>
<evidence type="ECO:0000313" key="2">
    <source>
        <dbReference type="EMBL" id="OWZ83630.1"/>
    </source>
</evidence>
<protein>
    <submittedName>
        <fullName evidence="2">SigmaK-factor processing regulatory BofA</fullName>
    </submittedName>
</protein>
<dbReference type="OrthoDB" id="1699162at2"/>
<keyword evidence="1" id="KW-1133">Transmembrane helix</keyword>
<dbReference type="AlphaFoldDB" id="A0A226BZT2"/>
<accession>A0A226BZT2</accession>
<keyword evidence="1" id="KW-0472">Membrane</keyword>
<feature type="transmembrane region" description="Helical" evidence="1">
    <location>
        <begin position="62"/>
        <end position="88"/>
    </location>
</feature>
<keyword evidence="3" id="KW-1185">Reference proteome</keyword>
<proteinExistence type="predicted"/>
<evidence type="ECO:0000256" key="1">
    <source>
        <dbReference type="SAM" id="Phobius"/>
    </source>
</evidence>
<comment type="caution">
    <text evidence="2">The sequence shown here is derived from an EMBL/GenBank/DDBJ whole genome shotgun (WGS) entry which is preliminary data.</text>
</comment>
<dbReference type="Proteomes" id="UP000214588">
    <property type="component" value="Unassembled WGS sequence"/>
</dbReference>
<sequence>MGELNFWFSMIFGIVLLYLLTKIMIKPARICFILLGKAFIGALILLALNTMVNFFFDFQIAINFITALTVGFLGLPGIIMITAVMVLLI</sequence>
<dbReference type="EMBL" id="NIQC01000014">
    <property type="protein sequence ID" value="OWZ83630.1"/>
    <property type="molecule type" value="Genomic_DNA"/>
</dbReference>
<feature type="transmembrane region" description="Helical" evidence="1">
    <location>
        <begin position="32"/>
        <end position="56"/>
    </location>
</feature>
<feature type="transmembrane region" description="Helical" evidence="1">
    <location>
        <begin position="6"/>
        <end position="25"/>
    </location>
</feature>
<name>A0A226BZT2_9FIRM</name>
<keyword evidence="1" id="KW-0812">Transmembrane</keyword>
<reference evidence="2 3" key="1">
    <citation type="submission" date="2017-06" db="EMBL/GenBank/DDBJ databases">
        <title>Draft Genome Sequence of Natranaerobius trueperi halophilic, alkalithermophilic bacteria from soda lakes.</title>
        <authorList>
            <person name="Zhao B."/>
        </authorList>
    </citation>
    <scope>NUCLEOTIDE SEQUENCE [LARGE SCALE GENOMIC DNA]</scope>
    <source>
        <strain evidence="2 3">DSM 18760</strain>
    </source>
</reference>
<dbReference type="InterPro" id="IPR010001">
    <property type="entry name" value="BofA"/>
</dbReference>
<organism evidence="2 3">
    <name type="scientific">Natranaerobius trueperi</name>
    <dbReference type="NCBI Taxonomy" id="759412"/>
    <lineage>
        <taxon>Bacteria</taxon>
        <taxon>Bacillati</taxon>
        <taxon>Bacillota</taxon>
        <taxon>Clostridia</taxon>
        <taxon>Natranaerobiales</taxon>
        <taxon>Natranaerobiaceae</taxon>
        <taxon>Natranaerobius</taxon>
    </lineage>
</organism>